<protein>
    <submittedName>
        <fullName evidence="1">Uncharacterized protein</fullName>
    </submittedName>
</protein>
<proteinExistence type="predicted"/>
<dbReference type="EMBL" id="GBRH01185910">
    <property type="protein sequence ID" value="JAE11986.1"/>
    <property type="molecule type" value="Transcribed_RNA"/>
</dbReference>
<accession>A0A0A9FNW4</accession>
<reference evidence="1" key="1">
    <citation type="submission" date="2014-09" db="EMBL/GenBank/DDBJ databases">
        <authorList>
            <person name="Magalhaes I.L.F."/>
            <person name="Oliveira U."/>
            <person name="Santos F.R."/>
            <person name="Vidigal T.H.D.A."/>
            <person name="Brescovit A.D."/>
            <person name="Santos A.J."/>
        </authorList>
    </citation>
    <scope>NUCLEOTIDE SEQUENCE</scope>
    <source>
        <tissue evidence="1">Shoot tissue taken approximately 20 cm above the soil surface</tissue>
    </source>
</reference>
<evidence type="ECO:0000313" key="1">
    <source>
        <dbReference type="EMBL" id="JAE11986.1"/>
    </source>
</evidence>
<reference evidence="1" key="2">
    <citation type="journal article" date="2015" name="Data Brief">
        <title>Shoot transcriptome of the giant reed, Arundo donax.</title>
        <authorList>
            <person name="Barrero R.A."/>
            <person name="Guerrero F.D."/>
            <person name="Moolhuijzen P."/>
            <person name="Goolsby J.A."/>
            <person name="Tidwell J."/>
            <person name="Bellgard S.E."/>
            <person name="Bellgard M.I."/>
        </authorList>
    </citation>
    <scope>NUCLEOTIDE SEQUENCE</scope>
    <source>
        <tissue evidence="1">Shoot tissue taken approximately 20 cm above the soil surface</tissue>
    </source>
</reference>
<dbReference type="AlphaFoldDB" id="A0A0A9FNW4"/>
<name>A0A0A9FNW4_ARUDO</name>
<sequence length="29" mass="3429">MRSDLLFQGFSAWLKFLQLQNLIKNNISC</sequence>
<organism evidence="1">
    <name type="scientific">Arundo donax</name>
    <name type="common">Giant reed</name>
    <name type="synonym">Donax arundinaceus</name>
    <dbReference type="NCBI Taxonomy" id="35708"/>
    <lineage>
        <taxon>Eukaryota</taxon>
        <taxon>Viridiplantae</taxon>
        <taxon>Streptophyta</taxon>
        <taxon>Embryophyta</taxon>
        <taxon>Tracheophyta</taxon>
        <taxon>Spermatophyta</taxon>
        <taxon>Magnoliopsida</taxon>
        <taxon>Liliopsida</taxon>
        <taxon>Poales</taxon>
        <taxon>Poaceae</taxon>
        <taxon>PACMAD clade</taxon>
        <taxon>Arundinoideae</taxon>
        <taxon>Arundineae</taxon>
        <taxon>Arundo</taxon>
    </lineage>
</organism>